<proteinExistence type="predicted"/>
<accession>A0ABU6CT57</accession>
<comment type="caution">
    <text evidence="1">The sequence shown here is derived from an EMBL/GenBank/DDBJ whole genome shotgun (WGS) entry which is preliminary data.</text>
</comment>
<organism evidence="1 2">
    <name type="scientific">Candidatus Thiothrix phosphatis</name>
    <dbReference type="NCBI Taxonomy" id="3112415"/>
    <lineage>
        <taxon>Bacteria</taxon>
        <taxon>Pseudomonadati</taxon>
        <taxon>Pseudomonadota</taxon>
        <taxon>Gammaproteobacteria</taxon>
        <taxon>Thiotrichales</taxon>
        <taxon>Thiotrichaceae</taxon>
        <taxon>Thiothrix</taxon>
    </lineage>
</organism>
<sequence>MNVLEQSLASIAGFERRGYKAKAAERLGVSPCSIYRWQRTGFSPNTATIVWLATDKTANLQELIEFGASLGGGYYRKEVEDHQSHIRWRFTLQDRR</sequence>
<gene>
    <name evidence="1" type="ORF">VSS37_03295</name>
</gene>
<name>A0ABU6CT57_9GAMM</name>
<protein>
    <recommendedName>
        <fullName evidence="3">XRE family transcriptional regulator</fullName>
    </recommendedName>
</protein>
<dbReference type="Proteomes" id="UP001308005">
    <property type="component" value="Unassembled WGS sequence"/>
</dbReference>
<dbReference type="RefSeq" id="WP_324693221.1">
    <property type="nucleotide sequence ID" value="NZ_JAYMYJ010000029.1"/>
</dbReference>
<dbReference type="EMBL" id="JAYMYJ010000029">
    <property type="protein sequence ID" value="MEB4589995.1"/>
    <property type="molecule type" value="Genomic_DNA"/>
</dbReference>
<evidence type="ECO:0008006" key="3">
    <source>
        <dbReference type="Google" id="ProtNLM"/>
    </source>
</evidence>
<keyword evidence="2" id="KW-1185">Reference proteome</keyword>
<evidence type="ECO:0000313" key="2">
    <source>
        <dbReference type="Proteomes" id="UP001308005"/>
    </source>
</evidence>
<evidence type="ECO:0000313" key="1">
    <source>
        <dbReference type="EMBL" id="MEB4589995.1"/>
    </source>
</evidence>
<reference evidence="2" key="1">
    <citation type="submission" date="2023-07" db="EMBL/GenBank/DDBJ databases">
        <title>The carbon used by Thiothrix.</title>
        <authorList>
            <person name="Chen L."/>
        </authorList>
    </citation>
    <scope>NUCLEOTIDE SEQUENCE [LARGE SCALE GENOMIC DNA]</scope>
</reference>